<feature type="region of interest" description="Disordered" evidence="8">
    <location>
        <begin position="1"/>
        <end position="36"/>
    </location>
</feature>
<evidence type="ECO:0000256" key="3">
    <source>
        <dbReference type="ARBA" id="ARBA00022853"/>
    </source>
</evidence>
<feature type="compositionally biased region" description="Low complexity" evidence="8">
    <location>
        <begin position="232"/>
        <end position="254"/>
    </location>
</feature>
<proteinExistence type="inferred from homology"/>
<comment type="caution">
    <text evidence="9">The sequence shown here is derived from an EMBL/GenBank/DDBJ whole genome shotgun (WGS) entry which is preliminary data.</text>
</comment>
<name>A0A1Y2A7N3_9PLEO</name>
<evidence type="ECO:0000256" key="7">
    <source>
        <dbReference type="ARBA" id="ARBA00025178"/>
    </source>
</evidence>
<keyword evidence="10" id="KW-1185">Reference proteome</keyword>
<dbReference type="GO" id="GO:0005634">
    <property type="term" value="C:nucleus"/>
    <property type="evidence" value="ECO:0007669"/>
    <property type="project" value="UniProtKB-SubCell"/>
</dbReference>
<gene>
    <name evidence="9" type="ORF">BCR34DRAFT_596110</name>
</gene>
<dbReference type="PANTHER" id="PTHR13581">
    <property type="entry name" value="MRG-BINDING PROTEIN"/>
    <property type="match status" value="1"/>
</dbReference>
<evidence type="ECO:0000256" key="1">
    <source>
        <dbReference type="ARBA" id="ARBA00004123"/>
    </source>
</evidence>
<evidence type="ECO:0000256" key="6">
    <source>
        <dbReference type="ARBA" id="ARBA00023242"/>
    </source>
</evidence>
<evidence type="ECO:0000313" key="10">
    <source>
        <dbReference type="Proteomes" id="UP000193144"/>
    </source>
</evidence>
<dbReference type="PANTHER" id="PTHR13581:SF5">
    <property type="entry name" value="MRG_MORF4L-BINDING PROTEIN"/>
    <property type="match status" value="1"/>
</dbReference>
<feature type="compositionally biased region" description="Low complexity" evidence="8">
    <location>
        <begin position="23"/>
        <end position="36"/>
    </location>
</feature>
<accession>A0A1Y2A7N3</accession>
<comment type="similarity">
    <text evidence="2">Belongs to the EAF7 family.</text>
</comment>
<evidence type="ECO:0000313" key="9">
    <source>
        <dbReference type="EMBL" id="ORY18518.1"/>
    </source>
</evidence>
<evidence type="ECO:0000256" key="4">
    <source>
        <dbReference type="ARBA" id="ARBA00023015"/>
    </source>
</evidence>
<dbReference type="GO" id="GO:0035267">
    <property type="term" value="C:NuA4 histone acetyltransferase complex"/>
    <property type="evidence" value="ECO:0007669"/>
    <property type="project" value="TreeGrafter"/>
</dbReference>
<evidence type="ECO:0000256" key="5">
    <source>
        <dbReference type="ARBA" id="ARBA00023163"/>
    </source>
</evidence>
<evidence type="ECO:0000256" key="2">
    <source>
        <dbReference type="ARBA" id="ARBA00007117"/>
    </source>
</evidence>
<comment type="function">
    <text evidence="7">Component of the NuA4 histone acetyltransferase complex which is involved in transcriptional activation of selected genes principally by acetylation of nucleosomal histone H4 and H2A. The NuA4 complex is also involved in DNA repair.</text>
</comment>
<protein>
    <submittedName>
        <fullName evidence="9">Chromatin modification-related protein EAF7-domain-containing protein</fullName>
    </submittedName>
</protein>
<dbReference type="GO" id="GO:0006325">
    <property type="term" value="P:chromatin organization"/>
    <property type="evidence" value="ECO:0007669"/>
    <property type="project" value="UniProtKB-KW"/>
</dbReference>
<sequence>MPPRKRAKVSAASTPLAETQPKTPQDTTQSQEQTSPQTMDLLNDAWTDEQETQLFKGMIKWKPTGLHKHFRMISIFENMRSHGFVTNQTPHTHIPGIWQKLHTLYDLSALDQREIAYACHDLPDPLDPAEAYSIPDFELPEDDFGELMWQTRFHGPESAASSSPPPIPVDEDKNLYHPGLGLLRDMPEGEGLKSRQAEKAESASAATPVATPKNTNTLTKAEIARAKRSAAAKKGAATKAAKAANSKAQSAVSDSSEDGDGDDNEDDSAESEEEETALSSSKKTSKSGGGAAKAKPAPRRTRKR</sequence>
<organism evidence="9 10">
    <name type="scientific">Clohesyomyces aquaticus</name>
    <dbReference type="NCBI Taxonomy" id="1231657"/>
    <lineage>
        <taxon>Eukaryota</taxon>
        <taxon>Fungi</taxon>
        <taxon>Dikarya</taxon>
        <taxon>Ascomycota</taxon>
        <taxon>Pezizomycotina</taxon>
        <taxon>Dothideomycetes</taxon>
        <taxon>Pleosporomycetidae</taxon>
        <taxon>Pleosporales</taxon>
        <taxon>Lindgomycetaceae</taxon>
        <taxon>Clohesyomyces</taxon>
    </lineage>
</organism>
<dbReference type="InterPro" id="IPR012423">
    <property type="entry name" value="Eaf7/MRGBP"/>
</dbReference>
<dbReference type="AlphaFoldDB" id="A0A1Y2A7N3"/>
<keyword evidence="3" id="KW-0156">Chromatin regulator</keyword>
<dbReference type="EMBL" id="MCFA01000006">
    <property type="protein sequence ID" value="ORY18518.1"/>
    <property type="molecule type" value="Genomic_DNA"/>
</dbReference>
<keyword evidence="5" id="KW-0804">Transcription</keyword>
<feature type="compositionally biased region" description="Basic and acidic residues" evidence="8">
    <location>
        <begin position="185"/>
        <end position="201"/>
    </location>
</feature>
<feature type="region of interest" description="Disordered" evidence="8">
    <location>
        <begin position="155"/>
        <end position="304"/>
    </location>
</feature>
<reference evidence="9 10" key="1">
    <citation type="submission" date="2016-07" db="EMBL/GenBank/DDBJ databases">
        <title>Pervasive Adenine N6-methylation of Active Genes in Fungi.</title>
        <authorList>
            <consortium name="DOE Joint Genome Institute"/>
            <person name="Mondo S.J."/>
            <person name="Dannebaum R.O."/>
            <person name="Kuo R.C."/>
            <person name="Labutti K."/>
            <person name="Haridas S."/>
            <person name="Kuo A."/>
            <person name="Salamov A."/>
            <person name="Ahrendt S.R."/>
            <person name="Lipzen A."/>
            <person name="Sullivan W."/>
            <person name="Andreopoulos W.B."/>
            <person name="Clum A."/>
            <person name="Lindquist E."/>
            <person name="Daum C."/>
            <person name="Ramamoorthy G.K."/>
            <person name="Gryganskyi A."/>
            <person name="Culley D."/>
            <person name="Magnuson J.K."/>
            <person name="James T.Y."/>
            <person name="O'Malley M.A."/>
            <person name="Stajich J.E."/>
            <person name="Spatafora J.W."/>
            <person name="Visel A."/>
            <person name="Grigoriev I.V."/>
        </authorList>
    </citation>
    <scope>NUCLEOTIDE SEQUENCE [LARGE SCALE GENOMIC DNA]</scope>
    <source>
        <strain evidence="9 10">CBS 115471</strain>
    </source>
</reference>
<keyword evidence="4" id="KW-0805">Transcription regulation</keyword>
<dbReference type="OrthoDB" id="5595141at2759"/>
<feature type="compositionally biased region" description="Acidic residues" evidence="8">
    <location>
        <begin position="255"/>
        <end position="276"/>
    </location>
</feature>
<comment type="subcellular location">
    <subcellularLocation>
        <location evidence="1">Nucleus</location>
    </subcellularLocation>
</comment>
<dbReference type="Pfam" id="PF07904">
    <property type="entry name" value="Eaf7"/>
    <property type="match status" value="1"/>
</dbReference>
<evidence type="ECO:0000256" key="8">
    <source>
        <dbReference type="SAM" id="MobiDB-lite"/>
    </source>
</evidence>
<keyword evidence="6" id="KW-0539">Nucleus</keyword>
<dbReference type="STRING" id="1231657.A0A1Y2A7N3"/>
<feature type="compositionally biased region" description="Polar residues" evidence="8">
    <location>
        <begin position="11"/>
        <end position="22"/>
    </location>
</feature>
<dbReference type="GO" id="GO:0006357">
    <property type="term" value="P:regulation of transcription by RNA polymerase II"/>
    <property type="evidence" value="ECO:0007669"/>
    <property type="project" value="TreeGrafter"/>
</dbReference>
<dbReference type="Proteomes" id="UP000193144">
    <property type="component" value="Unassembled WGS sequence"/>
</dbReference>